<name>A0A3S0W2R4_9GAMM</name>
<keyword evidence="1" id="KW-0812">Transmembrane</keyword>
<protein>
    <recommendedName>
        <fullName evidence="4">Holin</fullName>
    </recommendedName>
</protein>
<dbReference type="Proteomes" id="UP000287336">
    <property type="component" value="Unassembled WGS sequence"/>
</dbReference>
<accession>A0A3S0W2R4</accession>
<gene>
    <name evidence="2" type="ORF">ELY33_17130</name>
</gene>
<keyword evidence="3" id="KW-1185">Reference proteome</keyword>
<keyword evidence="1" id="KW-1133">Transmembrane helix</keyword>
<evidence type="ECO:0000313" key="2">
    <source>
        <dbReference type="EMBL" id="RUR26831.1"/>
    </source>
</evidence>
<evidence type="ECO:0008006" key="4">
    <source>
        <dbReference type="Google" id="ProtNLM"/>
    </source>
</evidence>
<evidence type="ECO:0000256" key="1">
    <source>
        <dbReference type="SAM" id="Phobius"/>
    </source>
</evidence>
<proteinExistence type="predicted"/>
<evidence type="ECO:0000313" key="3">
    <source>
        <dbReference type="Proteomes" id="UP000287336"/>
    </source>
</evidence>
<dbReference type="RefSeq" id="WP_126949115.1">
    <property type="nucleotide sequence ID" value="NZ_RZHG01000030.1"/>
</dbReference>
<dbReference type="AlphaFoldDB" id="A0A3S0W2R4"/>
<organism evidence="2 3">
    <name type="scientific">Vreelandella andesensis</name>
    <dbReference type="NCBI Taxonomy" id="447567"/>
    <lineage>
        <taxon>Bacteria</taxon>
        <taxon>Pseudomonadati</taxon>
        <taxon>Pseudomonadota</taxon>
        <taxon>Gammaproteobacteria</taxon>
        <taxon>Oceanospirillales</taxon>
        <taxon>Halomonadaceae</taxon>
        <taxon>Vreelandella</taxon>
    </lineage>
</organism>
<dbReference type="EMBL" id="RZHG01000030">
    <property type="protein sequence ID" value="RUR26831.1"/>
    <property type="molecule type" value="Genomic_DNA"/>
</dbReference>
<keyword evidence="1" id="KW-0472">Membrane</keyword>
<comment type="caution">
    <text evidence="2">The sequence shown here is derived from an EMBL/GenBank/DDBJ whole genome shotgun (WGS) entry which is preliminary data.</text>
</comment>
<dbReference type="OrthoDB" id="1551130at2"/>
<feature type="transmembrane region" description="Helical" evidence="1">
    <location>
        <begin position="72"/>
        <end position="101"/>
    </location>
</feature>
<sequence>MNLVTKALGAITGPLFGVIDKAVTDKDEANRLKQQIQSQLIDSKDSIVKAQMQIILAEAQGESWAQRNWRPVLMLVIVAVIANNYLLAPYLGAMFGVGLMLDLPEPLWNLMTLGVGGYVGARTADKGISAWREVQSERNRTQSSLYREADTK</sequence>
<reference evidence="2 3" key="1">
    <citation type="submission" date="2018-12" db="EMBL/GenBank/DDBJ databases">
        <title>three novel Halomonas strain isolated from plants.</title>
        <authorList>
            <person name="Sun C."/>
        </authorList>
    </citation>
    <scope>NUCLEOTIDE SEQUENCE [LARGE SCALE GENOMIC DNA]</scope>
    <source>
        <strain evidence="2 3">DSM 19434</strain>
    </source>
</reference>
<dbReference type="Pfam" id="PF11351">
    <property type="entry name" value="GTA_holin_3TM"/>
    <property type="match status" value="1"/>
</dbReference>
<dbReference type="InterPro" id="IPR021497">
    <property type="entry name" value="GTA_holin_3TM"/>
</dbReference>